<keyword evidence="2" id="KW-1185">Reference proteome</keyword>
<dbReference type="RefSeq" id="WP_092057819.1">
    <property type="nucleotide sequence ID" value="NZ_FOJJ01000037.1"/>
</dbReference>
<evidence type="ECO:0000313" key="1">
    <source>
        <dbReference type="EMBL" id="TRO81991.1"/>
    </source>
</evidence>
<gene>
    <name evidence="1" type="ORF">FL622_09350</name>
</gene>
<proteinExistence type="predicted"/>
<comment type="caution">
    <text evidence="1">The sequence shown here is derived from an EMBL/GenBank/DDBJ whole genome shotgun (WGS) entry which is preliminary data.</text>
</comment>
<name>A0A550JFL3_9BACT</name>
<dbReference type="Proteomes" id="UP000317155">
    <property type="component" value="Unassembled WGS sequence"/>
</dbReference>
<dbReference type="AlphaFoldDB" id="A0A550JFL3"/>
<reference evidence="1 2" key="1">
    <citation type="submission" date="2019-07" db="EMBL/GenBank/DDBJ databases">
        <title>Insights of Desulfuromonas acetexigens electromicrobiology.</title>
        <authorList>
            <person name="Katuri K."/>
            <person name="Sapireddy V."/>
            <person name="Shaw D.R."/>
            <person name="Saikaly P."/>
        </authorList>
    </citation>
    <scope>NUCLEOTIDE SEQUENCE [LARGE SCALE GENOMIC DNA]</scope>
    <source>
        <strain evidence="1 2">2873</strain>
    </source>
</reference>
<organism evidence="1 2">
    <name type="scientific">Trichloromonas acetexigens</name>
    <dbReference type="NCBI Taxonomy" id="38815"/>
    <lineage>
        <taxon>Bacteria</taxon>
        <taxon>Pseudomonadati</taxon>
        <taxon>Thermodesulfobacteriota</taxon>
        <taxon>Desulfuromonadia</taxon>
        <taxon>Desulfuromonadales</taxon>
        <taxon>Trichloromonadaceae</taxon>
        <taxon>Trichloromonas</taxon>
    </lineage>
</organism>
<evidence type="ECO:0000313" key="2">
    <source>
        <dbReference type="Proteomes" id="UP000317155"/>
    </source>
</evidence>
<accession>A0A550JFL3</accession>
<protein>
    <submittedName>
        <fullName evidence="1">Uncharacterized protein</fullName>
    </submittedName>
</protein>
<sequence>MNLFKKPRWHDEILPDLVGTYSGLTVELSGVPCRTAEESNEHRYRFADFGFEFINELHGQLGEFTTVRESLLAKRGISATVNIRDLAPIFVRLTGVPPKSRREYFSDLADAIINAFGKQGLKP</sequence>
<dbReference type="EMBL" id="VJVV01000005">
    <property type="protein sequence ID" value="TRO81991.1"/>
    <property type="molecule type" value="Genomic_DNA"/>
</dbReference>